<dbReference type="RefSeq" id="WP_053429526.1">
    <property type="nucleotide sequence ID" value="NZ_LGUE01000008.1"/>
</dbReference>
<gene>
    <name evidence="2" type="ORF">AF331_18650</name>
</gene>
<organism evidence="2 3">
    <name type="scientific">Rossellomorea marisflavi</name>
    <dbReference type="NCBI Taxonomy" id="189381"/>
    <lineage>
        <taxon>Bacteria</taxon>
        <taxon>Bacillati</taxon>
        <taxon>Bacillota</taxon>
        <taxon>Bacilli</taxon>
        <taxon>Bacillales</taxon>
        <taxon>Bacillaceae</taxon>
        <taxon>Rossellomorea</taxon>
    </lineage>
</organism>
<dbReference type="EMBL" id="LGUE01000008">
    <property type="protein sequence ID" value="KON82872.1"/>
    <property type="molecule type" value="Genomic_DNA"/>
</dbReference>
<reference evidence="3" key="1">
    <citation type="submission" date="2015-07" db="EMBL/GenBank/DDBJ databases">
        <title>Fjat-14235 jcm11544.</title>
        <authorList>
            <person name="Liu B."/>
            <person name="Wang J."/>
            <person name="Zhu Y."/>
            <person name="Liu G."/>
            <person name="Chen Q."/>
            <person name="Chen Z."/>
            <person name="Lan J."/>
            <person name="Che J."/>
            <person name="Ge C."/>
            <person name="Shi H."/>
            <person name="Pan Z."/>
            <person name="Liu X."/>
        </authorList>
    </citation>
    <scope>NUCLEOTIDE SEQUENCE [LARGE SCALE GENOMIC DNA]</scope>
    <source>
        <strain evidence="3">JCM 11544</strain>
    </source>
</reference>
<accession>A0A0M0FZR2</accession>
<dbReference type="InterPro" id="IPR010839">
    <property type="entry name" value="AtuA_N"/>
</dbReference>
<dbReference type="PATRIC" id="fig|189381.12.peg.3235"/>
<evidence type="ECO:0000313" key="3">
    <source>
        <dbReference type="Proteomes" id="UP000037405"/>
    </source>
</evidence>
<dbReference type="OrthoDB" id="9763456at2"/>
<dbReference type="Proteomes" id="UP000037405">
    <property type="component" value="Unassembled WGS sequence"/>
</dbReference>
<dbReference type="PANTHER" id="PTHR47472:SF1">
    <property type="entry name" value="DUF1446-DOMAIN-CONTAINING PROTEIN"/>
    <property type="match status" value="1"/>
</dbReference>
<dbReference type="STRING" id="189381.GCA_900166615_00495"/>
<proteinExistence type="predicted"/>
<name>A0A0M0FZR2_9BACI</name>
<dbReference type="AlphaFoldDB" id="A0A0M0FZR2"/>
<dbReference type="Pfam" id="PF07287">
    <property type="entry name" value="AtuA"/>
    <property type="match status" value="1"/>
</dbReference>
<feature type="domain" description="Acyclic terpene utilisation N-terminal" evidence="1">
    <location>
        <begin position="3"/>
        <end position="430"/>
    </location>
</feature>
<keyword evidence="3" id="KW-1185">Reference proteome</keyword>
<evidence type="ECO:0000259" key="1">
    <source>
        <dbReference type="Pfam" id="PF07287"/>
    </source>
</evidence>
<protein>
    <submittedName>
        <fullName evidence="2">ABC transporter substrate-binding protein</fullName>
    </submittedName>
</protein>
<dbReference type="PANTHER" id="PTHR47472">
    <property type="entry name" value="PROPIONYL-COA CARBOXYLASE"/>
    <property type="match status" value="1"/>
</dbReference>
<sequence length="443" mass="47960">MLKIGAGTGFAGDRIEPALALVENGNIDYLILEGLAERTIALSQQQKRMNPDLGFNEYLEERIRLLLPSLLSHNVRLITNMGAANPTAAARKIQEVAEEMELDCKVAAVIGDDVLSKLNPHVIVHETQKPVEEYTPLISANAYLGAEAILPALESGADIIVTGRVADPSLFLAPMIHHYQWDQTNYQLLGQGTLVGHLLECAGQVTGGYFADPLYKPVDHLDNLGFPIASVKEDGTAILTKLRGTGGVVNAMTVKEQLLYEVHDPTSYFTPDCVADFSTVIIEEVGPDTVKVQGATGRKRPDTLKVSLGYHAGYLGEGEISYAGSTATERGQLAADILEKRLGGMGDEVKIDLIGSTSLHHGEHEGFRPYEVRLRVASLCPSRKEAVRIGHEVEALYTNGPAGGGGVRKRVEEVIGVVSTFMDRSLITSHSELLEESSWQQSN</sequence>
<evidence type="ECO:0000313" key="2">
    <source>
        <dbReference type="EMBL" id="KON82872.1"/>
    </source>
</evidence>
<comment type="caution">
    <text evidence="2">The sequence shown here is derived from an EMBL/GenBank/DDBJ whole genome shotgun (WGS) entry which is preliminary data.</text>
</comment>